<dbReference type="SUPFAM" id="SSF56784">
    <property type="entry name" value="HAD-like"/>
    <property type="match status" value="1"/>
</dbReference>
<dbReference type="RefSeq" id="WP_146690722.1">
    <property type="nucleotide sequence ID" value="NZ_LT629750.1"/>
</dbReference>
<sequence>MKRNSLADLVNAVGQIDVISTDVFDTLLLRTSRSERSRIVKGERLFSDLLARHGWHIKADFLADTRFQAQRLAFRELSVRGRAGEVRLVDIISRQLSMLGLPSSLLAERLRIEVQIEKASLVANEPLANILRAHRRAGTRIVAVSDTTLPSEAVSELIQHFHGPDLIDRVYSSADHGLTKRDGDLFPAVAQAENVSPEKMAHIGDDFLADVQAPSAKGIAAYHTPRRPYHRYVRSANGALTEAGRFARRRARAAKATTSSFDNANLFGRYVLGPIVTQFCLLAWLYAVEAEASDKAVLLFCARGGVGIREAFERVLAKLCLPLGMRRENIMISRLVAARAALLTRSDSVVEELDREFRGGVLADVAKALGGRTYELPEIWRRPFSAQQFVTLLFGSSGAEVLADIEKQNALFTRHFRQLVGDADRIILCDTGLYGSTQRLLASGFPEIRVETIQFARSNYKGHSEEHFPKVSGLVVEQNFYSPFNVCSCVLRYWHLVESLFEPAVPSVHLFTENELGQTEANCGDITFGAIDPSVGNHLLSGALAYIEALPANGGAIALQDAEIAWRRLKDAITQPTEAELRCLEVGGRSVDFGRSDVLRVVAPGQNMTFIRKLISVKSQLWREGAIAREFPFLKHALLPMLGSILSLRGLLARQHG</sequence>
<organism evidence="2 3">
    <name type="scientific">Bradyrhizobium canariense</name>
    <dbReference type="NCBI Taxonomy" id="255045"/>
    <lineage>
        <taxon>Bacteria</taxon>
        <taxon>Pseudomonadati</taxon>
        <taxon>Pseudomonadota</taxon>
        <taxon>Alphaproteobacteria</taxon>
        <taxon>Hyphomicrobiales</taxon>
        <taxon>Nitrobacteraceae</taxon>
        <taxon>Bradyrhizobium</taxon>
    </lineage>
</organism>
<keyword evidence="1 2" id="KW-0378">Hydrolase</keyword>
<keyword evidence="3" id="KW-1185">Reference proteome</keyword>
<dbReference type="InterPro" id="IPR023214">
    <property type="entry name" value="HAD_sf"/>
</dbReference>
<evidence type="ECO:0000313" key="2">
    <source>
        <dbReference type="EMBL" id="SDT58342.1"/>
    </source>
</evidence>
<dbReference type="Gene3D" id="3.40.50.1000">
    <property type="entry name" value="HAD superfamily/HAD-like"/>
    <property type="match status" value="1"/>
</dbReference>
<dbReference type="Pfam" id="PF00702">
    <property type="entry name" value="Hydrolase"/>
    <property type="match status" value="1"/>
</dbReference>
<reference evidence="3" key="1">
    <citation type="submission" date="2016-10" db="EMBL/GenBank/DDBJ databases">
        <authorList>
            <person name="Varghese N."/>
            <person name="Submissions S."/>
        </authorList>
    </citation>
    <scope>NUCLEOTIDE SEQUENCE [LARGE SCALE GENOMIC DNA]</scope>
    <source>
        <strain evidence="3">GAS369</strain>
    </source>
</reference>
<gene>
    <name evidence="2" type="ORF">SAMN05444158_7246</name>
</gene>
<dbReference type="PANTHER" id="PTHR43316">
    <property type="entry name" value="HYDROLASE, HALOACID DELAHOGENASE-RELATED"/>
    <property type="match status" value="1"/>
</dbReference>
<dbReference type="InterPro" id="IPR036412">
    <property type="entry name" value="HAD-like_sf"/>
</dbReference>
<dbReference type="GO" id="GO:0016787">
    <property type="term" value="F:hydrolase activity"/>
    <property type="evidence" value="ECO:0007669"/>
    <property type="project" value="UniProtKB-KW"/>
</dbReference>
<accession>A0A1H2BJX9</accession>
<proteinExistence type="predicted"/>
<protein>
    <submittedName>
        <fullName evidence="2">Predicted hydrolase, HAD superfamily</fullName>
    </submittedName>
</protein>
<dbReference type="AlphaFoldDB" id="A0A1H2BJX9"/>
<dbReference type="InterPro" id="IPR051540">
    <property type="entry name" value="S-2-haloacid_dehalogenase"/>
</dbReference>
<evidence type="ECO:0000256" key="1">
    <source>
        <dbReference type="ARBA" id="ARBA00022801"/>
    </source>
</evidence>
<dbReference type="Proteomes" id="UP000243904">
    <property type="component" value="Chromosome I"/>
</dbReference>
<dbReference type="EMBL" id="LT629750">
    <property type="protein sequence ID" value="SDT58342.1"/>
    <property type="molecule type" value="Genomic_DNA"/>
</dbReference>
<evidence type="ECO:0000313" key="3">
    <source>
        <dbReference type="Proteomes" id="UP000243904"/>
    </source>
</evidence>
<dbReference type="CDD" id="cd01427">
    <property type="entry name" value="HAD_like"/>
    <property type="match status" value="1"/>
</dbReference>
<name>A0A1H2BJX9_9BRAD</name>